<sequence length="49" mass="5003">SVATTFNVILDSVAVTMDIILNLIATDSTSITSGKSSISDLAFIALGKS</sequence>
<feature type="non-terminal residue" evidence="1">
    <location>
        <position position="49"/>
    </location>
</feature>
<proteinExistence type="predicted"/>
<organism evidence="1 2">
    <name type="scientific">Cetraspora pellucida</name>
    <dbReference type="NCBI Taxonomy" id="1433469"/>
    <lineage>
        <taxon>Eukaryota</taxon>
        <taxon>Fungi</taxon>
        <taxon>Fungi incertae sedis</taxon>
        <taxon>Mucoromycota</taxon>
        <taxon>Glomeromycotina</taxon>
        <taxon>Glomeromycetes</taxon>
        <taxon>Diversisporales</taxon>
        <taxon>Gigasporaceae</taxon>
        <taxon>Cetraspora</taxon>
    </lineage>
</organism>
<feature type="non-terminal residue" evidence="1">
    <location>
        <position position="1"/>
    </location>
</feature>
<gene>
    <name evidence="1" type="ORF">SPELUC_LOCUS17642</name>
</gene>
<protein>
    <submittedName>
        <fullName evidence="1">10073_t:CDS:1</fullName>
    </submittedName>
</protein>
<evidence type="ECO:0000313" key="1">
    <source>
        <dbReference type="EMBL" id="CAG8796108.1"/>
    </source>
</evidence>
<dbReference type="Proteomes" id="UP000789366">
    <property type="component" value="Unassembled WGS sequence"/>
</dbReference>
<name>A0ACA9RK12_9GLOM</name>
<evidence type="ECO:0000313" key="2">
    <source>
        <dbReference type="Proteomes" id="UP000789366"/>
    </source>
</evidence>
<comment type="caution">
    <text evidence="1">The sequence shown here is derived from an EMBL/GenBank/DDBJ whole genome shotgun (WGS) entry which is preliminary data.</text>
</comment>
<reference evidence="1" key="1">
    <citation type="submission" date="2021-06" db="EMBL/GenBank/DDBJ databases">
        <authorList>
            <person name="Kallberg Y."/>
            <person name="Tangrot J."/>
            <person name="Rosling A."/>
        </authorList>
    </citation>
    <scope>NUCLEOTIDE SEQUENCE</scope>
    <source>
        <strain evidence="1">28 12/20/2015</strain>
    </source>
</reference>
<accession>A0ACA9RK12</accession>
<dbReference type="EMBL" id="CAJVPW010074383">
    <property type="protein sequence ID" value="CAG8796108.1"/>
    <property type="molecule type" value="Genomic_DNA"/>
</dbReference>
<keyword evidence="2" id="KW-1185">Reference proteome</keyword>